<dbReference type="OrthoDB" id="6059373at2"/>
<accession>A0A517NSB2</accession>
<dbReference type="Proteomes" id="UP000319817">
    <property type="component" value="Chromosome"/>
</dbReference>
<evidence type="ECO:0000313" key="3">
    <source>
        <dbReference type="Proteomes" id="UP000319817"/>
    </source>
</evidence>
<keyword evidence="1" id="KW-0472">Membrane</keyword>
<keyword evidence="1" id="KW-1133">Transmembrane helix</keyword>
<evidence type="ECO:0000256" key="1">
    <source>
        <dbReference type="SAM" id="Phobius"/>
    </source>
</evidence>
<gene>
    <name evidence="2" type="ORF">K239x_19420</name>
</gene>
<feature type="transmembrane region" description="Helical" evidence="1">
    <location>
        <begin position="133"/>
        <end position="153"/>
    </location>
</feature>
<dbReference type="EMBL" id="CP036526">
    <property type="protein sequence ID" value="QDT09989.1"/>
    <property type="molecule type" value="Genomic_DNA"/>
</dbReference>
<dbReference type="AlphaFoldDB" id="A0A517NSB2"/>
<feature type="transmembrane region" description="Helical" evidence="1">
    <location>
        <begin position="72"/>
        <end position="92"/>
    </location>
</feature>
<proteinExistence type="predicted"/>
<keyword evidence="1" id="KW-0812">Transmembrane</keyword>
<dbReference type="RefSeq" id="WP_145417538.1">
    <property type="nucleotide sequence ID" value="NZ_CP036526.1"/>
</dbReference>
<dbReference type="InterPro" id="IPR036259">
    <property type="entry name" value="MFS_trans_sf"/>
</dbReference>
<protein>
    <recommendedName>
        <fullName evidence="4">Transmembrane protein</fullName>
    </recommendedName>
</protein>
<sequence length="184" mass="20474">MKVNEVSTANDSIALSDQDVSKAAVLKMVRGELTSRRRWLYRLMLLVVSVVLAAIVSLWMTEPRPLPDRLHWGFGLMSCVALSWIVVLTWILSRRHCPTAIDRLATAWVATAACCLFVMTGVSLSLWRHDVMAVVWVGTVGIGFTVAAVAMLVRAYSLRSMLRAKLAELQSQETATDRRKTTLT</sequence>
<keyword evidence="3" id="KW-1185">Reference proteome</keyword>
<reference evidence="2 3" key="1">
    <citation type="submission" date="2019-02" db="EMBL/GenBank/DDBJ databases">
        <title>Deep-cultivation of Planctomycetes and their phenomic and genomic characterization uncovers novel biology.</title>
        <authorList>
            <person name="Wiegand S."/>
            <person name="Jogler M."/>
            <person name="Boedeker C."/>
            <person name="Pinto D."/>
            <person name="Vollmers J."/>
            <person name="Rivas-Marin E."/>
            <person name="Kohn T."/>
            <person name="Peeters S.H."/>
            <person name="Heuer A."/>
            <person name="Rast P."/>
            <person name="Oberbeckmann S."/>
            <person name="Bunk B."/>
            <person name="Jeske O."/>
            <person name="Meyerdierks A."/>
            <person name="Storesund J.E."/>
            <person name="Kallscheuer N."/>
            <person name="Luecker S."/>
            <person name="Lage O.M."/>
            <person name="Pohl T."/>
            <person name="Merkel B.J."/>
            <person name="Hornburger P."/>
            <person name="Mueller R.-W."/>
            <person name="Bruemmer F."/>
            <person name="Labrenz M."/>
            <person name="Spormann A.M."/>
            <person name="Op den Camp H."/>
            <person name="Overmann J."/>
            <person name="Amann R."/>
            <person name="Jetten M.S.M."/>
            <person name="Mascher T."/>
            <person name="Medema M.H."/>
            <person name="Devos D.P."/>
            <person name="Kaster A.-K."/>
            <person name="Ovreas L."/>
            <person name="Rohde M."/>
            <person name="Galperin M.Y."/>
            <person name="Jogler C."/>
        </authorList>
    </citation>
    <scope>NUCLEOTIDE SEQUENCE [LARGE SCALE GENOMIC DNA]</scope>
    <source>
        <strain evidence="2 3">K23_9</strain>
    </source>
</reference>
<evidence type="ECO:0008006" key="4">
    <source>
        <dbReference type="Google" id="ProtNLM"/>
    </source>
</evidence>
<dbReference type="SUPFAM" id="SSF103473">
    <property type="entry name" value="MFS general substrate transporter"/>
    <property type="match status" value="1"/>
</dbReference>
<feature type="transmembrane region" description="Helical" evidence="1">
    <location>
        <begin position="39"/>
        <end position="60"/>
    </location>
</feature>
<name>A0A517NSB2_9BACT</name>
<feature type="transmembrane region" description="Helical" evidence="1">
    <location>
        <begin position="104"/>
        <end position="127"/>
    </location>
</feature>
<organism evidence="2 3">
    <name type="scientific">Stieleria marina</name>
    <dbReference type="NCBI Taxonomy" id="1930275"/>
    <lineage>
        <taxon>Bacteria</taxon>
        <taxon>Pseudomonadati</taxon>
        <taxon>Planctomycetota</taxon>
        <taxon>Planctomycetia</taxon>
        <taxon>Pirellulales</taxon>
        <taxon>Pirellulaceae</taxon>
        <taxon>Stieleria</taxon>
    </lineage>
</organism>
<evidence type="ECO:0000313" key="2">
    <source>
        <dbReference type="EMBL" id="QDT09989.1"/>
    </source>
</evidence>